<accession>A0ACB0YH14</accession>
<dbReference type="Proteomes" id="UP001497535">
    <property type="component" value="Unassembled WGS sequence"/>
</dbReference>
<comment type="caution">
    <text evidence="1">The sequence shown here is derived from an EMBL/GenBank/DDBJ whole genome shotgun (WGS) entry which is preliminary data.</text>
</comment>
<keyword evidence="2" id="KW-1185">Reference proteome</keyword>
<name>A0ACB0YH14_MELEN</name>
<protein>
    <submittedName>
        <fullName evidence="1">Uncharacterized protein</fullName>
    </submittedName>
</protein>
<sequence length="60" mass="7097">MPFLVVFTISDSHHPSAFVMANKRKKATCSFFLQVNLNKFFKTLILNCFVQFFFDLKIKF</sequence>
<evidence type="ECO:0000313" key="2">
    <source>
        <dbReference type="Proteomes" id="UP001497535"/>
    </source>
</evidence>
<evidence type="ECO:0000313" key="1">
    <source>
        <dbReference type="EMBL" id="CAK5046688.1"/>
    </source>
</evidence>
<organism evidence="1 2">
    <name type="scientific">Meloidogyne enterolobii</name>
    <name type="common">Root-knot nematode worm</name>
    <name type="synonym">Meloidogyne mayaguensis</name>
    <dbReference type="NCBI Taxonomy" id="390850"/>
    <lineage>
        <taxon>Eukaryota</taxon>
        <taxon>Metazoa</taxon>
        <taxon>Ecdysozoa</taxon>
        <taxon>Nematoda</taxon>
        <taxon>Chromadorea</taxon>
        <taxon>Rhabditida</taxon>
        <taxon>Tylenchina</taxon>
        <taxon>Tylenchomorpha</taxon>
        <taxon>Tylenchoidea</taxon>
        <taxon>Meloidogynidae</taxon>
        <taxon>Meloidogyninae</taxon>
        <taxon>Meloidogyne</taxon>
    </lineage>
</organism>
<proteinExistence type="predicted"/>
<reference evidence="1" key="1">
    <citation type="submission" date="2023-11" db="EMBL/GenBank/DDBJ databases">
        <authorList>
            <person name="Poullet M."/>
        </authorList>
    </citation>
    <scope>NUCLEOTIDE SEQUENCE</scope>
    <source>
        <strain evidence="1">E1834</strain>
    </source>
</reference>
<dbReference type="EMBL" id="CAVMJV010000012">
    <property type="protein sequence ID" value="CAK5046688.1"/>
    <property type="molecule type" value="Genomic_DNA"/>
</dbReference>
<gene>
    <name evidence="1" type="ORF">MENTE1834_LOCUS12153</name>
</gene>